<dbReference type="AlphaFoldDB" id="A0AAV8ZNA0"/>
<accession>A0AAV8ZNA0</accession>
<reference evidence="1" key="1">
    <citation type="journal article" date="2023" name="Insect Mol. Biol.">
        <title>Genome sequencing provides insights into the evolution of gene families encoding plant cell wall-degrading enzymes in longhorned beetles.</title>
        <authorList>
            <person name="Shin N.R."/>
            <person name="Okamura Y."/>
            <person name="Kirsch R."/>
            <person name="Pauchet Y."/>
        </authorList>
    </citation>
    <scope>NUCLEOTIDE SEQUENCE</scope>
    <source>
        <strain evidence="1">RBIC_L_NR</strain>
    </source>
</reference>
<evidence type="ECO:0000313" key="2">
    <source>
        <dbReference type="Proteomes" id="UP001162156"/>
    </source>
</evidence>
<protein>
    <submittedName>
        <fullName evidence="1">Uncharacterized protein</fullName>
    </submittedName>
</protein>
<dbReference type="EMBL" id="JANEYF010001161">
    <property type="protein sequence ID" value="KAJ8965791.1"/>
    <property type="molecule type" value="Genomic_DNA"/>
</dbReference>
<evidence type="ECO:0000313" key="1">
    <source>
        <dbReference type="EMBL" id="KAJ8965791.1"/>
    </source>
</evidence>
<proteinExistence type="predicted"/>
<dbReference type="SUPFAM" id="SSF48726">
    <property type="entry name" value="Immunoglobulin"/>
    <property type="match status" value="1"/>
</dbReference>
<dbReference type="InterPro" id="IPR036179">
    <property type="entry name" value="Ig-like_dom_sf"/>
</dbReference>
<name>A0AAV8ZNA0_9CUCU</name>
<sequence length="280" mass="31306">MGLRPSESIKPRLSLIKLLAAQVEVERKEIMVLPGENVTFMCRVGVPLQYCRIEIPGLRTYNLNKGSIDKDVSYYGEGLEAGQCGFRINQVQDKNNGNIKCSLGLFSEATESIGNMQLVVANDDLVNDNGLKMPTVIDLAKENLQSKLQNMTRTLQATDNGKYLRCVAYHPAYPRGYAETKRQLDIKFAPLPIYEPTDKFGYQIGRVGLINLTIEANPKPQIEWTVGGQKGRGKYLVNLRIAAINKHDTENDYILTAYNDLGSQDYRIKISTSPEPEGKC</sequence>
<organism evidence="1 2">
    <name type="scientific">Rhamnusium bicolor</name>
    <dbReference type="NCBI Taxonomy" id="1586634"/>
    <lineage>
        <taxon>Eukaryota</taxon>
        <taxon>Metazoa</taxon>
        <taxon>Ecdysozoa</taxon>
        <taxon>Arthropoda</taxon>
        <taxon>Hexapoda</taxon>
        <taxon>Insecta</taxon>
        <taxon>Pterygota</taxon>
        <taxon>Neoptera</taxon>
        <taxon>Endopterygota</taxon>
        <taxon>Coleoptera</taxon>
        <taxon>Polyphaga</taxon>
        <taxon>Cucujiformia</taxon>
        <taxon>Chrysomeloidea</taxon>
        <taxon>Cerambycidae</taxon>
        <taxon>Lepturinae</taxon>
        <taxon>Rhagiini</taxon>
        <taxon>Rhamnusium</taxon>
    </lineage>
</organism>
<gene>
    <name evidence="1" type="ORF">NQ314_003907</name>
</gene>
<dbReference type="InterPro" id="IPR013783">
    <property type="entry name" value="Ig-like_fold"/>
</dbReference>
<dbReference type="Proteomes" id="UP001162156">
    <property type="component" value="Unassembled WGS sequence"/>
</dbReference>
<dbReference type="Gene3D" id="2.60.40.10">
    <property type="entry name" value="Immunoglobulins"/>
    <property type="match status" value="1"/>
</dbReference>
<comment type="caution">
    <text evidence="1">The sequence shown here is derived from an EMBL/GenBank/DDBJ whole genome shotgun (WGS) entry which is preliminary data.</text>
</comment>
<keyword evidence="2" id="KW-1185">Reference proteome</keyword>